<dbReference type="PANTHER" id="PTHR30231:SF4">
    <property type="entry name" value="PROTEIN NEN2"/>
    <property type="match status" value="1"/>
</dbReference>
<dbReference type="NCBIfam" id="TIGR00573">
    <property type="entry name" value="dnaq"/>
    <property type="match status" value="1"/>
</dbReference>
<organism evidence="5 6">
    <name type="scientific">Arcanobacterium pinnipediorum</name>
    <dbReference type="NCBI Taxonomy" id="1503041"/>
    <lineage>
        <taxon>Bacteria</taxon>
        <taxon>Bacillati</taxon>
        <taxon>Actinomycetota</taxon>
        <taxon>Actinomycetes</taxon>
        <taxon>Actinomycetales</taxon>
        <taxon>Actinomycetaceae</taxon>
        <taxon>Arcanobacterium</taxon>
    </lineage>
</organism>
<keyword evidence="6" id="KW-1185">Reference proteome</keyword>
<accession>A0ABY5AJT2</accession>
<dbReference type="SUPFAM" id="SSF53098">
    <property type="entry name" value="Ribonuclease H-like"/>
    <property type="match status" value="1"/>
</dbReference>
<dbReference type="Gene3D" id="3.30.420.10">
    <property type="entry name" value="Ribonuclease H-like superfamily/Ribonuclease H"/>
    <property type="match status" value="1"/>
</dbReference>
<evidence type="ECO:0000313" key="6">
    <source>
        <dbReference type="Proteomes" id="UP001056109"/>
    </source>
</evidence>
<evidence type="ECO:0000256" key="1">
    <source>
        <dbReference type="ARBA" id="ARBA00022722"/>
    </source>
</evidence>
<proteinExistence type="predicted"/>
<sequence>MDYAVVDLETTGLDPHRDRIVEVGVVLLNQKLEQEAFFTSIVNPQVAVSATHIHHIDDQGVANAPTFSQLLPSLIKLFNHRILIAHNVVFDMAFLNCESERSALPLNFERHHAVCTMDQSRIYCSDGSHSLAGLAQRLNIETPIIHRALPDALTCAELFRYYVQAEARGLRVTHSARNRRGERVQPCEWARARPWHDRTRS</sequence>
<gene>
    <name evidence="5" type="ORF">NG665_03840</name>
</gene>
<evidence type="ECO:0000313" key="5">
    <source>
        <dbReference type="EMBL" id="USR80115.1"/>
    </source>
</evidence>
<dbReference type="InterPro" id="IPR013520">
    <property type="entry name" value="Ribonucl_H"/>
</dbReference>
<protein>
    <submittedName>
        <fullName evidence="5">3'-5' exonuclease</fullName>
    </submittedName>
</protein>
<evidence type="ECO:0000256" key="2">
    <source>
        <dbReference type="ARBA" id="ARBA00022801"/>
    </source>
</evidence>
<keyword evidence="3 5" id="KW-0269">Exonuclease</keyword>
<dbReference type="InterPro" id="IPR036397">
    <property type="entry name" value="RNaseH_sf"/>
</dbReference>
<evidence type="ECO:0000259" key="4">
    <source>
        <dbReference type="SMART" id="SM00479"/>
    </source>
</evidence>
<name>A0ABY5AJT2_9ACTO</name>
<feature type="domain" description="Exonuclease" evidence="4">
    <location>
        <begin position="2"/>
        <end position="168"/>
    </location>
</feature>
<dbReference type="SMART" id="SM00479">
    <property type="entry name" value="EXOIII"/>
    <property type="match status" value="1"/>
</dbReference>
<dbReference type="Proteomes" id="UP001056109">
    <property type="component" value="Chromosome"/>
</dbReference>
<keyword evidence="1" id="KW-0540">Nuclease</keyword>
<dbReference type="Pfam" id="PF00929">
    <property type="entry name" value="RNase_T"/>
    <property type="match status" value="1"/>
</dbReference>
<dbReference type="RefSeq" id="WP_252673965.1">
    <property type="nucleotide sequence ID" value="NZ_CP099547.1"/>
</dbReference>
<dbReference type="GO" id="GO:0004527">
    <property type="term" value="F:exonuclease activity"/>
    <property type="evidence" value="ECO:0007669"/>
    <property type="project" value="UniProtKB-KW"/>
</dbReference>
<dbReference type="InterPro" id="IPR012337">
    <property type="entry name" value="RNaseH-like_sf"/>
</dbReference>
<evidence type="ECO:0000256" key="3">
    <source>
        <dbReference type="ARBA" id="ARBA00022839"/>
    </source>
</evidence>
<keyword evidence="2" id="KW-0378">Hydrolase</keyword>
<dbReference type="InterPro" id="IPR006054">
    <property type="entry name" value="DnaQ"/>
</dbReference>
<dbReference type="CDD" id="cd06127">
    <property type="entry name" value="DEDDh"/>
    <property type="match status" value="1"/>
</dbReference>
<dbReference type="PANTHER" id="PTHR30231">
    <property type="entry name" value="DNA POLYMERASE III SUBUNIT EPSILON"/>
    <property type="match status" value="1"/>
</dbReference>
<reference evidence="5" key="1">
    <citation type="submission" date="2022-06" db="EMBL/GenBank/DDBJ databases">
        <title>Complete Genome Sequence of Arcanobacterium pinnipediorum strain DSM 28752 isolated from a harbour seal.</title>
        <authorList>
            <person name="Borowiak M."/>
            <person name="Kreitlow A."/>
            <person name="Alssahen M."/>
            <person name="Malorny B."/>
            <person name="Laemmler C."/>
            <person name="Prenger-Berninghoff E."/>
            <person name="Siebert U."/>
            <person name="Ploetz M."/>
            <person name="Abdulmawjood A."/>
        </authorList>
    </citation>
    <scope>NUCLEOTIDE SEQUENCE</scope>
    <source>
        <strain evidence="5">DSM 28752</strain>
    </source>
</reference>
<dbReference type="EMBL" id="CP099547">
    <property type="protein sequence ID" value="USR80115.1"/>
    <property type="molecule type" value="Genomic_DNA"/>
</dbReference>